<feature type="region of interest" description="Disordered" evidence="1">
    <location>
        <begin position="1"/>
        <end position="33"/>
    </location>
</feature>
<protein>
    <submittedName>
        <fullName evidence="2">Uncharacterized protein</fullName>
    </submittedName>
</protein>
<accession>A0A9P4H4N1</accession>
<evidence type="ECO:0000256" key="1">
    <source>
        <dbReference type="SAM" id="MobiDB-lite"/>
    </source>
</evidence>
<name>A0A9P4H4N1_9PLEO</name>
<evidence type="ECO:0000313" key="3">
    <source>
        <dbReference type="Proteomes" id="UP000799777"/>
    </source>
</evidence>
<dbReference type="AlphaFoldDB" id="A0A9P4H4N1"/>
<evidence type="ECO:0000313" key="2">
    <source>
        <dbReference type="EMBL" id="KAF2027580.1"/>
    </source>
</evidence>
<sequence length="253" mass="29097">MPSSSDQDLQDLLKKTQEQLAESQNKQRETESQLQHLQDSFYQLCLDSGDESQQLRDELQQERQISNGLLAMFDLRTLFSNHQTAAATQTMDRYSDYITDRFEGPLSIEEVVTGVCEDIQHIRNREGRQESLRWRYCAAMALMLHCTNALLVTLRQQSIGTIPGPGRNITLMQETLILALDYADILLARILDEIVLHRGRESLAQGAYLFVQAIADMRSEYYLQDWYLVTTVRLVRYGLFSPPDWLLGQDSEA</sequence>
<dbReference type="EMBL" id="ML978224">
    <property type="protein sequence ID" value="KAF2027580.1"/>
    <property type="molecule type" value="Genomic_DNA"/>
</dbReference>
<keyword evidence="3" id="KW-1185">Reference proteome</keyword>
<reference evidence="2" key="1">
    <citation type="journal article" date="2020" name="Stud. Mycol.">
        <title>101 Dothideomycetes genomes: a test case for predicting lifestyles and emergence of pathogens.</title>
        <authorList>
            <person name="Haridas S."/>
            <person name="Albert R."/>
            <person name="Binder M."/>
            <person name="Bloem J."/>
            <person name="Labutti K."/>
            <person name="Salamov A."/>
            <person name="Andreopoulos B."/>
            <person name="Baker S."/>
            <person name="Barry K."/>
            <person name="Bills G."/>
            <person name="Bluhm B."/>
            <person name="Cannon C."/>
            <person name="Castanera R."/>
            <person name="Culley D."/>
            <person name="Daum C."/>
            <person name="Ezra D."/>
            <person name="Gonzalez J."/>
            <person name="Henrissat B."/>
            <person name="Kuo A."/>
            <person name="Liang C."/>
            <person name="Lipzen A."/>
            <person name="Lutzoni F."/>
            <person name="Magnuson J."/>
            <person name="Mondo S."/>
            <person name="Nolan M."/>
            <person name="Ohm R."/>
            <person name="Pangilinan J."/>
            <person name="Park H.-J."/>
            <person name="Ramirez L."/>
            <person name="Alfaro M."/>
            <person name="Sun H."/>
            <person name="Tritt A."/>
            <person name="Yoshinaga Y."/>
            <person name="Zwiers L.-H."/>
            <person name="Turgeon B."/>
            <person name="Goodwin S."/>
            <person name="Spatafora J."/>
            <person name="Crous P."/>
            <person name="Grigoriev I."/>
        </authorList>
    </citation>
    <scope>NUCLEOTIDE SEQUENCE</scope>
    <source>
        <strain evidence="2">CBS 110217</strain>
    </source>
</reference>
<dbReference type="Proteomes" id="UP000799777">
    <property type="component" value="Unassembled WGS sequence"/>
</dbReference>
<comment type="caution">
    <text evidence="2">The sequence shown here is derived from an EMBL/GenBank/DDBJ whole genome shotgun (WGS) entry which is preliminary data.</text>
</comment>
<gene>
    <name evidence="2" type="ORF">EK21DRAFT_114667</name>
</gene>
<proteinExistence type="predicted"/>
<organism evidence="2 3">
    <name type="scientific">Setomelanomma holmii</name>
    <dbReference type="NCBI Taxonomy" id="210430"/>
    <lineage>
        <taxon>Eukaryota</taxon>
        <taxon>Fungi</taxon>
        <taxon>Dikarya</taxon>
        <taxon>Ascomycota</taxon>
        <taxon>Pezizomycotina</taxon>
        <taxon>Dothideomycetes</taxon>
        <taxon>Pleosporomycetidae</taxon>
        <taxon>Pleosporales</taxon>
        <taxon>Pleosporineae</taxon>
        <taxon>Phaeosphaeriaceae</taxon>
        <taxon>Setomelanomma</taxon>
    </lineage>
</organism>